<dbReference type="GeneID" id="20077353"/>
<gene>
    <name evidence="1" type="ORF">H310_00303</name>
</gene>
<reference evidence="1" key="1">
    <citation type="submission" date="2013-12" db="EMBL/GenBank/DDBJ databases">
        <title>The Genome Sequence of Aphanomyces invadans NJM9701.</title>
        <authorList>
            <consortium name="The Broad Institute Genomics Platform"/>
            <person name="Russ C."/>
            <person name="Tyler B."/>
            <person name="van West P."/>
            <person name="Dieguez-Uribeondo J."/>
            <person name="Young S.K."/>
            <person name="Zeng Q."/>
            <person name="Gargeya S."/>
            <person name="Fitzgerald M."/>
            <person name="Abouelleil A."/>
            <person name="Alvarado L."/>
            <person name="Chapman S.B."/>
            <person name="Gainer-Dewar J."/>
            <person name="Goldberg J."/>
            <person name="Griggs A."/>
            <person name="Gujja S."/>
            <person name="Hansen M."/>
            <person name="Howarth C."/>
            <person name="Imamovic A."/>
            <person name="Ireland A."/>
            <person name="Larimer J."/>
            <person name="McCowan C."/>
            <person name="Murphy C."/>
            <person name="Pearson M."/>
            <person name="Poon T.W."/>
            <person name="Priest M."/>
            <person name="Roberts A."/>
            <person name="Saif S."/>
            <person name="Shea T."/>
            <person name="Sykes S."/>
            <person name="Wortman J."/>
            <person name="Nusbaum C."/>
            <person name="Birren B."/>
        </authorList>
    </citation>
    <scope>NUCLEOTIDE SEQUENCE [LARGE SCALE GENOMIC DNA]</scope>
    <source>
        <strain evidence="1">NJM9701</strain>
    </source>
</reference>
<dbReference type="RefSeq" id="XP_008861258.1">
    <property type="nucleotide sequence ID" value="XM_008863036.1"/>
</dbReference>
<name>A0A024UV90_9STRA</name>
<dbReference type="VEuPathDB" id="FungiDB:H310_00303"/>
<proteinExistence type="predicted"/>
<accession>A0A024UV90</accession>
<protein>
    <submittedName>
        <fullName evidence="1">Uncharacterized protein</fullName>
    </submittedName>
</protein>
<dbReference type="EMBL" id="KI913952">
    <property type="protein sequence ID" value="ETW09847.1"/>
    <property type="molecule type" value="Genomic_DNA"/>
</dbReference>
<evidence type="ECO:0000313" key="1">
    <source>
        <dbReference type="EMBL" id="ETW09847.1"/>
    </source>
</evidence>
<sequence>MSMAKGGSSSCDVQFFHGGNIQRNSRTARSTSLHGSDGAWVRTAEGRVLQRISLVYRFSFWRLRPFGPTQLGRDVYSASRFCTHAGASQNIFKLETDAMARSRAGAFSSDAAMAWEQFGHAGIIATPSTAIKSCFSHDFGGSIDDEATVEEIKARTTTLRIVHF</sequence>
<organism evidence="1">
    <name type="scientific">Aphanomyces invadans</name>
    <dbReference type="NCBI Taxonomy" id="157072"/>
    <lineage>
        <taxon>Eukaryota</taxon>
        <taxon>Sar</taxon>
        <taxon>Stramenopiles</taxon>
        <taxon>Oomycota</taxon>
        <taxon>Saprolegniomycetes</taxon>
        <taxon>Saprolegniales</taxon>
        <taxon>Verrucalvaceae</taxon>
        <taxon>Aphanomyces</taxon>
    </lineage>
</organism>
<dbReference type="AlphaFoldDB" id="A0A024UV90"/>